<evidence type="ECO:0000256" key="3">
    <source>
        <dbReference type="ARBA" id="ARBA00022478"/>
    </source>
</evidence>
<feature type="domain" description="RNA polymerase Rpb2" evidence="8">
    <location>
        <begin position="89"/>
        <end position="162"/>
    </location>
</feature>
<organism evidence="9 10">
    <name type="scientific">Asterophora parasitica</name>
    <dbReference type="NCBI Taxonomy" id="117018"/>
    <lineage>
        <taxon>Eukaryota</taxon>
        <taxon>Fungi</taxon>
        <taxon>Dikarya</taxon>
        <taxon>Basidiomycota</taxon>
        <taxon>Agaricomycotina</taxon>
        <taxon>Agaricomycetes</taxon>
        <taxon>Agaricomycetidae</taxon>
        <taxon>Agaricales</taxon>
        <taxon>Tricholomatineae</taxon>
        <taxon>Lyophyllaceae</taxon>
        <taxon>Asterophora</taxon>
    </lineage>
</organism>
<evidence type="ECO:0000256" key="4">
    <source>
        <dbReference type="ARBA" id="ARBA00022679"/>
    </source>
</evidence>
<feature type="domain" description="DNA-directed RNA polymerase subunit 2 hybrid-binding" evidence="7">
    <location>
        <begin position="8"/>
        <end position="87"/>
    </location>
</feature>
<name>A0A9P7KIJ5_9AGAR</name>
<dbReference type="Gene3D" id="2.40.270.10">
    <property type="entry name" value="DNA-directed RNA polymerase, subunit 2, domain 6"/>
    <property type="match status" value="1"/>
</dbReference>
<dbReference type="SUPFAM" id="SSF64484">
    <property type="entry name" value="beta and beta-prime subunits of DNA dependent RNA-polymerase"/>
    <property type="match status" value="1"/>
</dbReference>
<keyword evidence="10" id="KW-1185">Reference proteome</keyword>
<gene>
    <name evidence="9" type="ORF">DXG03_000145</name>
</gene>
<dbReference type="EMBL" id="JABCKV010000001">
    <property type="protein sequence ID" value="KAG5648796.1"/>
    <property type="molecule type" value="Genomic_DNA"/>
</dbReference>
<evidence type="ECO:0000256" key="2">
    <source>
        <dbReference type="ARBA" id="ARBA00012418"/>
    </source>
</evidence>
<dbReference type="EC" id="2.7.7.6" evidence="2"/>
<dbReference type="AlphaFoldDB" id="A0A9P7KIJ5"/>
<evidence type="ECO:0000313" key="9">
    <source>
        <dbReference type="EMBL" id="KAG5648796.1"/>
    </source>
</evidence>
<dbReference type="GO" id="GO:0000428">
    <property type="term" value="C:DNA-directed RNA polymerase complex"/>
    <property type="evidence" value="ECO:0007669"/>
    <property type="project" value="UniProtKB-KW"/>
</dbReference>
<keyword evidence="5" id="KW-0548">Nucleotidyltransferase</keyword>
<dbReference type="Pfam" id="PF04560">
    <property type="entry name" value="RNA_pol_Rpb2_7"/>
    <property type="match status" value="1"/>
</dbReference>
<dbReference type="GO" id="GO:0032549">
    <property type="term" value="F:ribonucleoside binding"/>
    <property type="evidence" value="ECO:0007669"/>
    <property type="project" value="InterPro"/>
</dbReference>
<evidence type="ECO:0000259" key="8">
    <source>
        <dbReference type="Pfam" id="PF04560"/>
    </source>
</evidence>
<dbReference type="OrthoDB" id="10248617at2759"/>
<keyword evidence="4" id="KW-0808">Transferase</keyword>
<keyword evidence="3" id="KW-0240">DNA-directed RNA polymerase</keyword>
<comment type="caution">
    <text evidence="9">The sequence shown here is derived from an EMBL/GenBank/DDBJ whole genome shotgun (WGS) entry which is preliminary data.</text>
</comment>
<evidence type="ECO:0000256" key="6">
    <source>
        <dbReference type="ARBA" id="ARBA00023163"/>
    </source>
</evidence>
<dbReference type="PANTHER" id="PTHR20856">
    <property type="entry name" value="DNA-DIRECTED RNA POLYMERASE I SUBUNIT 2"/>
    <property type="match status" value="1"/>
</dbReference>
<dbReference type="InterPro" id="IPR007120">
    <property type="entry name" value="DNA-dir_RNAP_su2_dom"/>
</dbReference>
<sequence length="241" mass="26649">MNQPFIRFSEKDTAIDYFGEQLLAAGYNYYGNEPMYSGITGQEFAADIYLGVVYYQRLRHMVLDKFQVRTTGPVDPITRQPVKGRKRAGGIRFGEMERDALIAHGTSFLLQDRLMNCSDYSTAWVCRTCGSLMSLGYEDISLGEIAAGPSGSIKLTGPGGEYCRTCRAAAEEQEARERQALETGQYLQRPRPDVRVAISSHNVLGRASKGGDLDVVAVPYVFRYLCAELASMGIAVSLEVQ</sequence>
<dbReference type="GO" id="GO:0006351">
    <property type="term" value="P:DNA-templated transcription"/>
    <property type="evidence" value="ECO:0007669"/>
    <property type="project" value="InterPro"/>
</dbReference>
<reference evidence="9" key="2">
    <citation type="submission" date="2021-10" db="EMBL/GenBank/DDBJ databases">
        <title>Phylogenomics reveals ancestral predisposition of the termite-cultivated fungus Termitomyces towards a domesticated lifestyle.</title>
        <authorList>
            <person name="Auxier B."/>
            <person name="Grum-Grzhimaylo A."/>
            <person name="Cardenas M.E."/>
            <person name="Lodge J.D."/>
            <person name="Laessoe T."/>
            <person name="Pedersen O."/>
            <person name="Smith M.E."/>
            <person name="Kuyper T.W."/>
            <person name="Franco-Molano E.A."/>
            <person name="Baroni T.J."/>
            <person name="Aanen D.K."/>
        </authorList>
    </citation>
    <scope>NUCLEOTIDE SEQUENCE</scope>
    <source>
        <strain evidence="9">AP01</strain>
        <tissue evidence="9">Mycelium</tissue>
    </source>
</reference>
<dbReference type="GO" id="GO:0003899">
    <property type="term" value="F:DNA-directed RNA polymerase activity"/>
    <property type="evidence" value="ECO:0007669"/>
    <property type="project" value="UniProtKB-EC"/>
</dbReference>
<dbReference type="InterPro" id="IPR037033">
    <property type="entry name" value="DNA-dir_RNAP_su2_hyb_sf"/>
</dbReference>
<keyword evidence="6" id="KW-0804">Transcription</keyword>
<evidence type="ECO:0000256" key="1">
    <source>
        <dbReference type="ARBA" id="ARBA00006835"/>
    </source>
</evidence>
<dbReference type="InterPro" id="IPR015712">
    <property type="entry name" value="DNA-dir_RNA_pol_su2"/>
</dbReference>
<dbReference type="Pfam" id="PF00562">
    <property type="entry name" value="RNA_pol_Rpb2_6"/>
    <property type="match status" value="1"/>
</dbReference>
<accession>A0A9P7KIJ5</accession>
<evidence type="ECO:0000256" key="5">
    <source>
        <dbReference type="ARBA" id="ARBA00022695"/>
    </source>
</evidence>
<comment type="similarity">
    <text evidence="1">Belongs to the RNA polymerase beta chain family.</text>
</comment>
<protein>
    <recommendedName>
        <fullName evidence="2">DNA-directed RNA polymerase</fullName>
        <ecNumber evidence="2">2.7.7.6</ecNumber>
    </recommendedName>
</protein>
<evidence type="ECO:0000313" key="10">
    <source>
        <dbReference type="Proteomes" id="UP000775547"/>
    </source>
</evidence>
<reference evidence="9" key="1">
    <citation type="submission" date="2020-07" db="EMBL/GenBank/DDBJ databases">
        <authorList>
            <person name="Nieuwenhuis M."/>
            <person name="Van De Peppel L.J.J."/>
        </authorList>
    </citation>
    <scope>NUCLEOTIDE SEQUENCE</scope>
    <source>
        <strain evidence="9">AP01</strain>
        <tissue evidence="9">Mycelium</tissue>
    </source>
</reference>
<dbReference type="InterPro" id="IPR007641">
    <property type="entry name" value="RNA_pol_Rpb2_7"/>
</dbReference>
<proteinExistence type="inferred from homology"/>
<dbReference type="GO" id="GO:0003677">
    <property type="term" value="F:DNA binding"/>
    <property type="evidence" value="ECO:0007669"/>
    <property type="project" value="InterPro"/>
</dbReference>
<evidence type="ECO:0000259" key="7">
    <source>
        <dbReference type="Pfam" id="PF00562"/>
    </source>
</evidence>
<dbReference type="Proteomes" id="UP000775547">
    <property type="component" value="Unassembled WGS sequence"/>
</dbReference>
<dbReference type="Gene3D" id="3.90.1800.10">
    <property type="entry name" value="RNA polymerase alpha subunit dimerisation domain"/>
    <property type="match status" value="1"/>
</dbReference>